<gene>
    <name evidence="1" type="ORF">AHOG_08830</name>
</gene>
<organism evidence="1 2">
    <name type="scientific">Actinoalloteichus hoggarensis</name>
    <dbReference type="NCBI Taxonomy" id="1470176"/>
    <lineage>
        <taxon>Bacteria</taxon>
        <taxon>Bacillati</taxon>
        <taxon>Actinomycetota</taxon>
        <taxon>Actinomycetes</taxon>
        <taxon>Pseudonocardiales</taxon>
        <taxon>Pseudonocardiaceae</taxon>
        <taxon>Actinoalloteichus</taxon>
    </lineage>
</organism>
<evidence type="ECO:0000313" key="1">
    <source>
        <dbReference type="EMBL" id="ASO19410.1"/>
    </source>
</evidence>
<proteinExistence type="predicted"/>
<dbReference type="AlphaFoldDB" id="A0A221W107"/>
<dbReference type="SUPFAM" id="SSF48452">
    <property type="entry name" value="TPR-like"/>
    <property type="match status" value="1"/>
</dbReference>
<dbReference type="Proteomes" id="UP000204221">
    <property type="component" value="Chromosome"/>
</dbReference>
<reference evidence="1 2" key="1">
    <citation type="submission" date="2017-07" db="EMBL/GenBank/DDBJ databases">
        <title>Complete genome sequence of Actinoalloteichus hoggarensis DSM 45943, type strain of Actinoalloteichus hoggarensis.</title>
        <authorList>
            <person name="Ruckert C."/>
            <person name="Nouioui I."/>
            <person name="Willmese J."/>
            <person name="van Wezel G."/>
            <person name="Klenk H.-P."/>
            <person name="Kalinowski J."/>
            <person name="Zotchev S.B."/>
        </authorList>
    </citation>
    <scope>NUCLEOTIDE SEQUENCE [LARGE SCALE GENOMIC DNA]</scope>
    <source>
        <strain evidence="1 2">DSM 45943</strain>
    </source>
</reference>
<dbReference type="InterPro" id="IPR011990">
    <property type="entry name" value="TPR-like_helical_dom_sf"/>
</dbReference>
<dbReference type="EMBL" id="CP022521">
    <property type="protein sequence ID" value="ASO19410.1"/>
    <property type="molecule type" value="Genomic_DNA"/>
</dbReference>
<evidence type="ECO:0000313" key="2">
    <source>
        <dbReference type="Proteomes" id="UP000204221"/>
    </source>
</evidence>
<name>A0A221W107_9PSEU</name>
<accession>A0A221W107</accession>
<sequence length="146" mass="16296">MITARRVAILLTAVLVVYLWLLTGRAFILLRSGDAVAVVLGVAILVLPVLGLWMVVATWRFGARTAALGERLAGEGGLPDSSELPRAPSGRVEREAADAWFEEWRREVEESPTDWRAWFRLAHAYDLAGDRRRAREAMRRAVDLAD</sequence>
<dbReference type="Gene3D" id="1.25.40.10">
    <property type="entry name" value="Tetratricopeptide repeat domain"/>
    <property type="match status" value="1"/>
</dbReference>
<protein>
    <submittedName>
        <fullName evidence="1">Uncharacterized protein</fullName>
    </submittedName>
</protein>
<dbReference type="KEGG" id="ahg:AHOG_08830"/>
<keyword evidence="2" id="KW-1185">Reference proteome</keyword>